<reference evidence="3" key="1">
    <citation type="journal article" date="2014" name="DNA Res.">
        <title>A complete view of the genetic diversity of the Escherichia coli O-antigen biosynthesis gene cluster.</title>
        <authorList>
            <person name="Iguchi A."/>
            <person name="Iyoda S."/>
            <person name="Kikuchi T."/>
            <person name="Ogura Y."/>
            <person name="Katsura K."/>
            <person name="Ohnishi M."/>
            <person name="Hayashi T."/>
            <person name="Thomson N.R."/>
        </authorList>
    </citation>
    <scope>NUCLEOTIDE SEQUENCE</scope>
    <source>
        <strain evidence="3">244-54</strain>
    </source>
</reference>
<dbReference type="PATRIC" id="fig|562.7999.peg.2638"/>
<dbReference type="InterPro" id="IPR050793">
    <property type="entry name" value="CMP-NeuNAc_synthase"/>
</dbReference>
<keyword evidence="2" id="KW-0548">Nucleotidyltransferase</keyword>
<dbReference type="InterPro" id="IPR029044">
    <property type="entry name" value="Nucleotide-diphossugar_trans"/>
</dbReference>
<protein>
    <submittedName>
        <fullName evidence="2">N-acylneuraminate cytidylyltransferase</fullName>
    </submittedName>
</protein>
<dbReference type="InterPro" id="IPR003329">
    <property type="entry name" value="Cytidylyl_trans"/>
</dbReference>
<dbReference type="InterPro" id="IPR036514">
    <property type="entry name" value="SGNH_hydro_sf"/>
</dbReference>
<organism evidence="2">
    <name type="scientific">Escherichia coli</name>
    <dbReference type="NCBI Taxonomy" id="562"/>
    <lineage>
        <taxon>Bacteria</taxon>
        <taxon>Pseudomonadati</taxon>
        <taxon>Pseudomonadota</taxon>
        <taxon>Gammaproteobacteria</taxon>
        <taxon>Enterobacterales</taxon>
        <taxon>Enterobacteriaceae</taxon>
        <taxon>Escherichia</taxon>
    </lineage>
</organism>
<gene>
    <name evidence="2" type="primary">nnaC</name>
</gene>
<dbReference type="GO" id="GO:0016788">
    <property type="term" value="F:hydrolase activity, acting on ester bonds"/>
    <property type="evidence" value="ECO:0007669"/>
    <property type="project" value="UniProtKB-ARBA"/>
</dbReference>
<keyword evidence="2" id="KW-0808">Transferase</keyword>
<feature type="domain" description="SGNH hydrolase-type esterase" evidence="1">
    <location>
        <begin position="269"/>
        <end position="410"/>
    </location>
</feature>
<dbReference type="InterPro" id="IPR013830">
    <property type="entry name" value="SGNH_hydro"/>
</dbReference>
<accession>A0A075TEQ6</accession>
<dbReference type="SUPFAM" id="SSF52266">
    <property type="entry name" value="SGNH hydrolase"/>
    <property type="match status" value="1"/>
</dbReference>
<dbReference type="PANTHER" id="PTHR21485">
    <property type="entry name" value="HAD SUPERFAMILY MEMBERS CMAS AND KDSC"/>
    <property type="match status" value="1"/>
</dbReference>
<dbReference type="EMBL" id="AB812071">
    <property type="protein sequence ID" value="BAQ01890.1"/>
    <property type="molecule type" value="Genomic_DNA"/>
</dbReference>
<dbReference type="PANTHER" id="PTHR21485:SF6">
    <property type="entry name" value="N-ACYLNEURAMINATE CYTIDYLYLTRANSFERASE-RELATED"/>
    <property type="match status" value="1"/>
</dbReference>
<dbReference type="Pfam" id="PF13472">
    <property type="entry name" value="Lipase_GDSL_2"/>
    <property type="match status" value="1"/>
</dbReference>
<dbReference type="Pfam" id="PF02348">
    <property type="entry name" value="CTP_transf_3"/>
    <property type="match status" value="1"/>
</dbReference>
<dbReference type="GO" id="GO:0008781">
    <property type="term" value="F:N-acylneuraminate cytidylyltransferase activity"/>
    <property type="evidence" value="ECO:0007669"/>
    <property type="project" value="TreeGrafter"/>
</dbReference>
<sequence length="421" mass="48393">MSRKKIAIIPARAGSKGLPDKNVLMLLDRPLIAYTIEAAVSSNLFDKVIVSTDSERYKTIAEYYGAEVMLRSAELSSDTATSYMVIEDVLKNNPGYEIIALLQPTSPFRTANHIIQSMELFEETDYARFLVSVSECFASTDLIKPLAQNGSLENFDKDFSNYRRQNCRQYSPNGAIFLAYVSDYLEQKHFFGNKSVAFIMNKEDSIDIDDHLDFCTAIAIQSNKSKINSIQNIIHQRINEKKEKFELCYPITLIGHSIFDYWDIECLNGQRVNNLGIAGINSEQYYTLILESGLIKSIGNIILLMTGTNDLLNENWTPNYTLYWINKTIHFILHNNPNAHIYFLATPPVRDRIDRSNSSIKYLNKILEENIKHTPCVTWVPLCDDFYDEFDYLKIEFTTDGVHFNKIAYQYLENYIKGIIK</sequence>
<evidence type="ECO:0000313" key="3">
    <source>
        <dbReference type="EMBL" id="BAQ01890.1"/>
    </source>
</evidence>
<dbReference type="RefSeq" id="WP_033544829.1">
    <property type="nucleotide sequence ID" value="NZ_BFZZ01000016.1"/>
</dbReference>
<dbReference type="SUPFAM" id="SSF53448">
    <property type="entry name" value="Nucleotide-diphospho-sugar transferases"/>
    <property type="match status" value="1"/>
</dbReference>
<dbReference type="Gene3D" id="3.40.50.1110">
    <property type="entry name" value="SGNH hydrolase"/>
    <property type="match status" value="1"/>
</dbReference>
<dbReference type="CDD" id="cd02513">
    <property type="entry name" value="CMP-NeuAc_Synthase"/>
    <property type="match status" value="1"/>
</dbReference>
<dbReference type="AlphaFoldDB" id="A0A075TEQ6"/>
<proteinExistence type="predicted"/>
<evidence type="ECO:0000259" key="1">
    <source>
        <dbReference type="Pfam" id="PF13472"/>
    </source>
</evidence>
<reference evidence="2" key="2">
    <citation type="journal article" date="2016" name="PLoS ONE">
        <title>Comparison of O-Antigen Gene Clusters of All O-Serogroups of Escherichia coli and Proposal for Adopting a New Nomenclature for O-Typing.</title>
        <authorList>
            <person name="DebRoy C."/>
            <person name="Fratamico P.M."/>
            <person name="Yan X."/>
            <person name="Baranzoni G."/>
            <person name="Liu Y."/>
            <person name="Needleman D.S."/>
            <person name="Tebbs R."/>
            <person name="O'Connell C.D."/>
            <person name="Allred A."/>
            <person name="Swimley M."/>
            <person name="Mwangi M."/>
            <person name="Kapur V."/>
            <person name="Raygoza Garay J.A."/>
            <person name="Roberts E.L."/>
            <person name="Katani R."/>
        </authorList>
    </citation>
    <scope>NUCLEOTIDE SEQUENCE</scope>
    <source>
        <strain evidence="2">198</strain>
    </source>
</reference>
<evidence type="ECO:0000313" key="2">
    <source>
        <dbReference type="EMBL" id="AIG56925.1"/>
    </source>
</evidence>
<dbReference type="EMBL" id="KJ739598">
    <property type="protein sequence ID" value="AIG56925.1"/>
    <property type="molecule type" value="Genomic_DNA"/>
</dbReference>
<name>A0A075TEQ6_ECOLX</name>
<dbReference type="Gene3D" id="3.90.550.10">
    <property type="entry name" value="Spore Coat Polysaccharide Biosynthesis Protein SpsA, Chain A"/>
    <property type="match status" value="1"/>
</dbReference>